<dbReference type="PANTHER" id="PTHR41247">
    <property type="entry name" value="HTH-TYPE TRANSCRIPTIONAL REPRESSOR YCNK"/>
    <property type="match status" value="1"/>
</dbReference>
<proteinExistence type="predicted"/>
<sequence length="158" mass="17272">MVIGGLAALFCSEVKATPVHLPPPGPRDTCPVCGMFVAPYRFWVATIAYADGEAAHFDGAKDLFKYLTDMPRWAGGRKITDIAGIGVTSYYDTRLIDAKDAIYVMGSDVLGPMGHELVPHESQDDAEEFRRDHKGKRIVRSSDITPALLAALDDGRFE</sequence>
<protein>
    <submittedName>
        <fullName evidence="1">Nitrous oxide reductase accessory protein NosL</fullName>
    </submittedName>
</protein>
<dbReference type="Proteomes" id="UP001431010">
    <property type="component" value="Chromosome"/>
</dbReference>
<reference evidence="1" key="1">
    <citation type="journal article" date="2024" name="Antonie Van Leeuwenhoek">
        <title>Bradyrhizobium ontarionense sp. nov., a novel bacterial symbiont isolated from Aeschynomene indica (Indian jointvetch), harbours photosynthesis, nitrogen fixation and nitrous oxide (N2O) reductase genes.</title>
        <authorList>
            <person name="Bromfield E.S.P."/>
            <person name="Cloutier S."/>
        </authorList>
    </citation>
    <scope>NUCLEOTIDE SEQUENCE</scope>
    <source>
        <strain evidence="1">A19</strain>
    </source>
</reference>
<organism evidence="1 2">
    <name type="scientific">Bradyrhizobium ontarionense</name>
    <dbReference type="NCBI Taxonomy" id="2898149"/>
    <lineage>
        <taxon>Bacteria</taxon>
        <taxon>Pseudomonadati</taxon>
        <taxon>Pseudomonadota</taxon>
        <taxon>Alphaproteobacteria</taxon>
        <taxon>Hyphomicrobiales</taxon>
        <taxon>Nitrobacteraceae</taxon>
        <taxon>Bradyrhizobium</taxon>
    </lineage>
</organism>
<keyword evidence="2" id="KW-1185">Reference proteome</keyword>
<gene>
    <name evidence="1" type="ORF">LQG66_26005</name>
</gene>
<dbReference type="SUPFAM" id="SSF160387">
    <property type="entry name" value="NosL/MerB-like"/>
    <property type="match status" value="1"/>
</dbReference>
<name>A0ABY3R5X0_9BRAD</name>
<dbReference type="InterPro" id="IPR008719">
    <property type="entry name" value="N2O_reductase_NosL"/>
</dbReference>
<evidence type="ECO:0000313" key="1">
    <source>
        <dbReference type="EMBL" id="UFZ02705.1"/>
    </source>
</evidence>
<dbReference type="Pfam" id="PF05573">
    <property type="entry name" value="NosL"/>
    <property type="match status" value="1"/>
</dbReference>
<evidence type="ECO:0000313" key="2">
    <source>
        <dbReference type="Proteomes" id="UP001431010"/>
    </source>
</evidence>
<dbReference type="Gene3D" id="3.30.70.2050">
    <property type="match status" value="1"/>
</dbReference>
<accession>A0ABY3R5X0</accession>
<dbReference type="RefSeq" id="WP_231318491.1">
    <property type="nucleotide sequence ID" value="NZ_CP088156.1"/>
</dbReference>
<dbReference type="PANTHER" id="PTHR41247:SF1">
    <property type="entry name" value="HTH-TYPE TRANSCRIPTIONAL REPRESSOR YCNK"/>
    <property type="match status" value="1"/>
</dbReference>
<dbReference type="EMBL" id="CP088156">
    <property type="protein sequence ID" value="UFZ02705.1"/>
    <property type="molecule type" value="Genomic_DNA"/>
</dbReference>